<keyword evidence="12" id="KW-1185">Reference proteome</keyword>
<evidence type="ECO:0000256" key="3">
    <source>
        <dbReference type="ARBA" id="ARBA00022679"/>
    </source>
</evidence>
<dbReference type="InterPro" id="IPR001091">
    <property type="entry name" value="RM_Methyltransferase"/>
</dbReference>
<keyword evidence="2 11" id="KW-0489">Methyltransferase</keyword>
<dbReference type="Gene3D" id="3.40.50.150">
    <property type="entry name" value="Vaccinia Virus protein VP39"/>
    <property type="match status" value="1"/>
</dbReference>
<keyword evidence="6" id="KW-0238">DNA-binding</keyword>
<gene>
    <name evidence="11" type="ORF">H5P28_11550</name>
</gene>
<keyword evidence="4" id="KW-0949">S-adenosyl-L-methionine</keyword>
<dbReference type="RefSeq" id="WP_185675859.1">
    <property type="nucleotide sequence ID" value="NZ_JACHVB010000035.1"/>
</dbReference>
<dbReference type="Pfam" id="PF01555">
    <property type="entry name" value="N6_N4_Mtase"/>
    <property type="match status" value="1"/>
</dbReference>
<dbReference type="PANTHER" id="PTHR13370">
    <property type="entry name" value="RNA METHYLASE-RELATED"/>
    <property type="match status" value="1"/>
</dbReference>
<reference evidence="11 12" key="1">
    <citation type="submission" date="2020-07" db="EMBL/GenBank/DDBJ databases">
        <authorList>
            <person name="Feng X."/>
        </authorList>
    </citation>
    <scope>NUCLEOTIDE SEQUENCE [LARGE SCALE GENOMIC DNA]</scope>
    <source>
        <strain evidence="11 12">JCM31066</strain>
    </source>
</reference>
<accession>A0A842HEN6</accession>
<evidence type="ECO:0000256" key="9">
    <source>
        <dbReference type="SAM" id="MobiDB-lite"/>
    </source>
</evidence>
<dbReference type="AlphaFoldDB" id="A0A842HEN6"/>
<evidence type="ECO:0000256" key="1">
    <source>
        <dbReference type="ARBA" id="ARBA00010203"/>
    </source>
</evidence>
<dbReference type="GO" id="GO:0003677">
    <property type="term" value="F:DNA binding"/>
    <property type="evidence" value="ECO:0007669"/>
    <property type="project" value="UniProtKB-KW"/>
</dbReference>
<protein>
    <recommendedName>
        <fullName evidence="8">Methyltransferase</fullName>
        <ecNumber evidence="8">2.1.1.-</ecNumber>
    </recommendedName>
</protein>
<organism evidence="11 12">
    <name type="scientific">Ruficoccus amylovorans</name>
    <dbReference type="NCBI Taxonomy" id="1804625"/>
    <lineage>
        <taxon>Bacteria</taxon>
        <taxon>Pseudomonadati</taxon>
        <taxon>Verrucomicrobiota</taxon>
        <taxon>Opitutia</taxon>
        <taxon>Puniceicoccales</taxon>
        <taxon>Cerasicoccaceae</taxon>
        <taxon>Ruficoccus</taxon>
    </lineage>
</organism>
<evidence type="ECO:0000256" key="4">
    <source>
        <dbReference type="ARBA" id="ARBA00022691"/>
    </source>
</evidence>
<dbReference type="Proteomes" id="UP000546464">
    <property type="component" value="Unassembled WGS sequence"/>
</dbReference>
<dbReference type="GO" id="GO:0008170">
    <property type="term" value="F:N-methyltransferase activity"/>
    <property type="evidence" value="ECO:0007669"/>
    <property type="project" value="InterPro"/>
</dbReference>
<evidence type="ECO:0000256" key="2">
    <source>
        <dbReference type="ARBA" id="ARBA00022603"/>
    </source>
</evidence>
<dbReference type="EC" id="2.1.1.-" evidence="8"/>
<keyword evidence="5" id="KW-0680">Restriction system</keyword>
<dbReference type="PROSITE" id="PS00093">
    <property type="entry name" value="N4_MTASE"/>
    <property type="match status" value="1"/>
</dbReference>
<dbReference type="InterPro" id="IPR029063">
    <property type="entry name" value="SAM-dependent_MTases_sf"/>
</dbReference>
<feature type="domain" description="DNA methylase N-4/N-6" evidence="10">
    <location>
        <begin position="23"/>
        <end position="335"/>
    </location>
</feature>
<dbReference type="GO" id="GO:0015667">
    <property type="term" value="F:site-specific DNA-methyltransferase (cytosine-N4-specific) activity"/>
    <property type="evidence" value="ECO:0007669"/>
    <property type="project" value="UniProtKB-EC"/>
</dbReference>
<comment type="caution">
    <text evidence="11">The sequence shown here is derived from an EMBL/GenBank/DDBJ whole genome shotgun (WGS) entry which is preliminary data.</text>
</comment>
<evidence type="ECO:0000256" key="5">
    <source>
        <dbReference type="ARBA" id="ARBA00022747"/>
    </source>
</evidence>
<sequence>MNPLTILTGDNTQTLRQIPDSSVRCVVTSPPYWALRDYGIPPTDWPEVTFVPVAGLPPVTIPAMSSCLGLEQDPWAFVGHMVAVFREVKRVLADDGTCWVNMGDSYNTGVLAHATLRPKDMVGIPWRVAQALQADGWILRQDIIWEKPSPMPESVRDRCTKAHEYLFLLAKSPRYYWHAEAMKEPVSGGANPRGKGLHPKVNGWATGDTPHNALEHNKPGGSYKGSIPGRNGGPGQERRSKRPRQNASFSAAVCDLVETRNKRSVWTIPSQPFPEAHFATYPEALPRLCILAGTQPGDTVLDPFGGSGTTGKVALELGRKAILCEINPEYVKMTEARTNTTLGLGI</sequence>
<feature type="region of interest" description="Disordered" evidence="9">
    <location>
        <begin position="186"/>
        <end position="248"/>
    </location>
</feature>
<dbReference type="GO" id="GO:0005737">
    <property type="term" value="C:cytoplasm"/>
    <property type="evidence" value="ECO:0007669"/>
    <property type="project" value="TreeGrafter"/>
</dbReference>
<comment type="catalytic activity">
    <reaction evidence="7">
        <text>a 2'-deoxycytidine in DNA + S-adenosyl-L-methionine = an N(4)-methyl-2'-deoxycytidine in DNA + S-adenosyl-L-homocysteine + H(+)</text>
        <dbReference type="Rhea" id="RHEA:16857"/>
        <dbReference type="Rhea" id="RHEA-COMP:11369"/>
        <dbReference type="Rhea" id="RHEA-COMP:13674"/>
        <dbReference type="ChEBI" id="CHEBI:15378"/>
        <dbReference type="ChEBI" id="CHEBI:57856"/>
        <dbReference type="ChEBI" id="CHEBI:59789"/>
        <dbReference type="ChEBI" id="CHEBI:85452"/>
        <dbReference type="ChEBI" id="CHEBI:137933"/>
        <dbReference type="EC" id="2.1.1.113"/>
    </reaction>
</comment>
<dbReference type="PRINTS" id="PR00508">
    <property type="entry name" value="S21N4MTFRASE"/>
</dbReference>
<evidence type="ECO:0000256" key="6">
    <source>
        <dbReference type="ARBA" id="ARBA00023125"/>
    </source>
</evidence>
<dbReference type="GO" id="GO:0009307">
    <property type="term" value="P:DNA restriction-modification system"/>
    <property type="evidence" value="ECO:0007669"/>
    <property type="project" value="UniProtKB-KW"/>
</dbReference>
<proteinExistence type="inferred from homology"/>
<dbReference type="SUPFAM" id="SSF53335">
    <property type="entry name" value="S-adenosyl-L-methionine-dependent methyltransferases"/>
    <property type="match status" value="1"/>
</dbReference>
<evidence type="ECO:0000256" key="8">
    <source>
        <dbReference type="RuleBase" id="RU362026"/>
    </source>
</evidence>
<evidence type="ECO:0000313" key="11">
    <source>
        <dbReference type="EMBL" id="MBC2594892.1"/>
    </source>
</evidence>
<comment type="similarity">
    <text evidence="1">Belongs to the N(4)/N(6)-methyltransferase family. N(4) subfamily.</text>
</comment>
<name>A0A842HEN6_9BACT</name>
<evidence type="ECO:0000256" key="7">
    <source>
        <dbReference type="ARBA" id="ARBA00049120"/>
    </source>
</evidence>
<dbReference type="GO" id="GO:0032259">
    <property type="term" value="P:methylation"/>
    <property type="evidence" value="ECO:0007669"/>
    <property type="project" value="UniProtKB-KW"/>
</dbReference>
<dbReference type="EMBL" id="JACHVB010000035">
    <property type="protein sequence ID" value="MBC2594892.1"/>
    <property type="molecule type" value="Genomic_DNA"/>
</dbReference>
<keyword evidence="3 11" id="KW-0808">Transferase</keyword>
<dbReference type="InterPro" id="IPR002941">
    <property type="entry name" value="DNA_methylase_N4/N6"/>
</dbReference>
<evidence type="ECO:0000313" key="12">
    <source>
        <dbReference type="Proteomes" id="UP000546464"/>
    </source>
</evidence>
<evidence type="ECO:0000259" key="10">
    <source>
        <dbReference type="Pfam" id="PF01555"/>
    </source>
</evidence>
<dbReference type="InterPro" id="IPR017985">
    <property type="entry name" value="MeTrfase_CN4_CS"/>
</dbReference>
<dbReference type="PANTHER" id="PTHR13370:SF3">
    <property type="entry name" value="TRNA (GUANINE(10)-N2)-METHYLTRANSFERASE HOMOLOG"/>
    <property type="match status" value="1"/>
</dbReference>